<evidence type="ECO:0000313" key="3">
    <source>
        <dbReference type="Proteomes" id="UP000574133"/>
    </source>
</evidence>
<evidence type="ECO:0000256" key="1">
    <source>
        <dbReference type="SAM" id="Phobius"/>
    </source>
</evidence>
<protein>
    <submittedName>
        <fullName evidence="2">Uncharacterized protein</fullName>
    </submittedName>
</protein>
<dbReference type="AlphaFoldDB" id="A0A841TDC8"/>
<dbReference type="Proteomes" id="UP000574133">
    <property type="component" value="Unassembled WGS sequence"/>
</dbReference>
<comment type="caution">
    <text evidence="2">The sequence shown here is derived from an EMBL/GenBank/DDBJ whole genome shotgun (WGS) entry which is preliminary data.</text>
</comment>
<proteinExistence type="predicted"/>
<dbReference type="EMBL" id="JACJVN010000078">
    <property type="protein sequence ID" value="MBB6679304.1"/>
    <property type="molecule type" value="Genomic_DNA"/>
</dbReference>
<keyword evidence="3" id="KW-1185">Reference proteome</keyword>
<accession>A0A841TDC8</accession>
<reference evidence="2 3" key="1">
    <citation type="submission" date="2020-08" db="EMBL/GenBank/DDBJ databases">
        <title>Cohnella phylogeny.</title>
        <authorList>
            <person name="Dunlap C."/>
        </authorList>
    </citation>
    <scope>NUCLEOTIDE SEQUENCE [LARGE SCALE GENOMIC DNA]</scope>
    <source>
        <strain evidence="2 3">DSM 103658</strain>
    </source>
</reference>
<organism evidence="2 3">
    <name type="scientific">Cohnella lubricantis</name>
    <dbReference type="NCBI Taxonomy" id="2163172"/>
    <lineage>
        <taxon>Bacteria</taxon>
        <taxon>Bacillati</taxon>
        <taxon>Bacillota</taxon>
        <taxon>Bacilli</taxon>
        <taxon>Bacillales</taxon>
        <taxon>Paenibacillaceae</taxon>
        <taxon>Cohnella</taxon>
    </lineage>
</organism>
<dbReference type="RefSeq" id="WP_185180577.1">
    <property type="nucleotide sequence ID" value="NZ_CBCSEP010000027.1"/>
</dbReference>
<keyword evidence="1" id="KW-1133">Transmembrane helix</keyword>
<feature type="transmembrane region" description="Helical" evidence="1">
    <location>
        <begin position="14"/>
        <end position="32"/>
    </location>
</feature>
<keyword evidence="1" id="KW-0472">Membrane</keyword>
<name>A0A841TDC8_9BACL</name>
<sequence>MNSTDSGAGDLYEMMTYLLVIIISAFIMVVWLKRKGKRKRRDDEG</sequence>
<evidence type="ECO:0000313" key="2">
    <source>
        <dbReference type="EMBL" id="MBB6679304.1"/>
    </source>
</evidence>
<keyword evidence="1" id="KW-0812">Transmembrane</keyword>
<gene>
    <name evidence="2" type="ORF">H4Q31_18600</name>
</gene>